<dbReference type="AlphaFoldDB" id="A0A1F5YFH0"/>
<dbReference type="Pfam" id="PF22537">
    <property type="entry name" value="WbmS-like"/>
    <property type="match status" value="1"/>
</dbReference>
<dbReference type="Gene3D" id="3.20.20.370">
    <property type="entry name" value="Glycoside hydrolase/deacetylase"/>
    <property type="match status" value="1"/>
</dbReference>
<evidence type="ECO:0008006" key="3">
    <source>
        <dbReference type="Google" id="ProtNLM"/>
    </source>
</evidence>
<name>A0A1F5YFH0_9BACT</name>
<reference evidence="1 2" key="1">
    <citation type="journal article" date="2016" name="Nat. Commun.">
        <title>Thousands of microbial genomes shed light on interconnected biogeochemical processes in an aquifer system.</title>
        <authorList>
            <person name="Anantharaman K."/>
            <person name="Brown C.T."/>
            <person name="Hug L.A."/>
            <person name="Sharon I."/>
            <person name="Castelle C.J."/>
            <person name="Probst A.J."/>
            <person name="Thomas B.C."/>
            <person name="Singh A."/>
            <person name="Wilkins M.J."/>
            <person name="Karaoz U."/>
            <person name="Brodie E.L."/>
            <person name="Williams K.H."/>
            <person name="Hubbard S.S."/>
            <person name="Banfield J.F."/>
        </authorList>
    </citation>
    <scope>NUCLEOTIDE SEQUENCE [LARGE SCALE GENOMIC DNA]</scope>
</reference>
<proteinExistence type="predicted"/>
<dbReference type="Proteomes" id="UP000176992">
    <property type="component" value="Unassembled WGS sequence"/>
</dbReference>
<dbReference type="EMBL" id="MFIV01000056">
    <property type="protein sequence ID" value="OGF98914.1"/>
    <property type="molecule type" value="Genomic_DNA"/>
</dbReference>
<gene>
    <name evidence="1" type="ORF">A2Z86_02540</name>
</gene>
<evidence type="ECO:0000313" key="2">
    <source>
        <dbReference type="Proteomes" id="UP000176992"/>
    </source>
</evidence>
<accession>A0A1F5YFH0</accession>
<sequence>MAGAEKNYNEKPVFCLTLDQEWVSEDCLEDVLSRLEAWDCPATVFVTHSSAALSGHAAANRRLHLGLHPNFLPGSTHGGSEEEVLEHCFSLVPGADSFRSHAFYENTPLLRRLKARGIRYDSNLCLYLQTGLVPLAHCTGLIRFPVFWEDDVHFGRDGASWELRDYLDLFRAPGIKVLNFHPMNISLNVPSDSFYRKIKAGLDEKWRSVSAPDLASLAWEGPGTRTFLEQILDLIREEKLVLLNLRELHERCAKIGKP</sequence>
<evidence type="ECO:0000313" key="1">
    <source>
        <dbReference type="EMBL" id="OGF98914.1"/>
    </source>
</evidence>
<organism evidence="1 2">
    <name type="scientific">Candidatus Glassbacteria bacterium GWA2_58_10</name>
    <dbReference type="NCBI Taxonomy" id="1817865"/>
    <lineage>
        <taxon>Bacteria</taxon>
        <taxon>Candidatus Glassiibacteriota</taxon>
    </lineage>
</organism>
<comment type="caution">
    <text evidence="1">The sequence shown here is derived from an EMBL/GenBank/DDBJ whole genome shotgun (WGS) entry which is preliminary data.</text>
</comment>
<protein>
    <recommendedName>
        <fullName evidence="3">NodB homology domain-containing protein</fullName>
    </recommendedName>
</protein>
<dbReference type="InterPro" id="IPR011330">
    <property type="entry name" value="Glyco_hydro/deAcase_b/a-brl"/>
</dbReference>
<dbReference type="InterPro" id="IPR054492">
    <property type="entry name" value="WbmS-like"/>
</dbReference>
<dbReference type="GO" id="GO:0005975">
    <property type="term" value="P:carbohydrate metabolic process"/>
    <property type="evidence" value="ECO:0007669"/>
    <property type="project" value="InterPro"/>
</dbReference>
<dbReference type="SUPFAM" id="SSF88713">
    <property type="entry name" value="Glycoside hydrolase/deacetylase"/>
    <property type="match status" value="1"/>
</dbReference>